<keyword evidence="4" id="KW-0862">Zinc</keyword>
<protein>
    <recommendedName>
        <fullName evidence="10">Thiamine biosynthesis protein ThiF</fullName>
    </recommendedName>
</protein>
<evidence type="ECO:0000313" key="8">
    <source>
        <dbReference type="EMBL" id="QBF82615.1"/>
    </source>
</evidence>
<organism evidence="8 9">
    <name type="scientific">Shewanella maritima</name>
    <dbReference type="NCBI Taxonomy" id="2520507"/>
    <lineage>
        <taxon>Bacteria</taxon>
        <taxon>Pseudomonadati</taxon>
        <taxon>Pseudomonadota</taxon>
        <taxon>Gammaproteobacteria</taxon>
        <taxon>Alteromonadales</taxon>
        <taxon>Shewanellaceae</taxon>
        <taxon>Shewanella</taxon>
    </lineage>
</organism>
<reference evidence="8 9" key="1">
    <citation type="submission" date="2019-02" db="EMBL/GenBank/DDBJ databases">
        <title>Shewanella sp. D4-2 isolated from Dokdo Island.</title>
        <authorList>
            <person name="Baek K."/>
        </authorList>
    </citation>
    <scope>NUCLEOTIDE SEQUENCE [LARGE SCALE GENOMIC DNA]</scope>
    <source>
        <strain evidence="8 9">D4-2</strain>
    </source>
</reference>
<feature type="domain" description="THIF-type NAD/FAD binding fold" evidence="6">
    <location>
        <begin position="268"/>
        <end position="371"/>
    </location>
</feature>
<dbReference type="Pfam" id="PF00899">
    <property type="entry name" value="ThiF"/>
    <property type="match status" value="1"/>
</dbReference>
<dbReference type="EMBL" id="CP036200">
    <property type="protein sequence ID" value="QBF82615.1"/>
    <property type="molecule type" value="Genomic_DNA"/>
</dbReference>
<dbReference type="InterPro" id="IPR032865">
    <property type="entry name" value="Prok-E2_A"/>
</dbReference>
<dbReference type="SUPFAM" id="SSF69572">
    <property type="entry name" value="Activating enzymes of the ubiquitin-like proteins"/>
    <property type="match status" value="1"/>
</dbReference>
<dbReference type="Pfam" id="PF14464">
    <property type="entry name" value="Prok-JAB"/>
    <property type="match status" value="1"/>
</dbReference>
<evidence type="ECO:0000256" key="4">
    <source>
        <dbReference type="ARBA" id="ARBA00022833"/>
    </source>
</evidence>
<evidence type="ECO:0000256" key="3">
    <source>
        <dbReference type="ARBA" id="ARBA00022801"/>
    </source>
</evidence>
<dbReference type="GO" id="GO:0008641">
    <property type="term" value="F:ubiquitin-like modifier activating enzyme activity"/>
    <property type="evidence" value="ECO:0007669"/>
    <property type="project" value="InterPro"/>
</dbReference>
<accession>A0A411PGE3</accession>
<keyword evidence="2" id="KW-0479">Metal-binding</keyword>
<dbReference type="SUPFAM" id="SSF102712">
    <property type="entry name" value="JAB1/MPN domain"/>
    <property type="match status" value="1"/>
</dbReference>
<dbReference type="InterPro" id="IPR028090">
    <property type="entry name" value="JAB_dom_prok"/>
</dbReference>
<evidence type="ECO:0000259" key="6">
    <source>
        <dbReference type="Pfam" id="PF00899"/>
    </source>
</evidence>
<dbReference type="KEGG" id="smai:EXU30_07850"/>
<dbReference type="InterPro" id="IPR000594">
    <property type="entry name" value="ThiF_NAD_FAD-bd"/>
</dbReference>
<dbReference type="Gene3D" id="3.40.50.720">
    <property type="entry name" value="NAD(P)-binding Rossmann-like Domain"/>
    <property type="match status" value="1"/>
</dbReference>
<dbReference type="Gene3D" id="3.40.140.10">
    <property type="entry name" value="Cytidine Deaminase, domain 2"/>
    <property type="match status" value="1"/>
</dbReference>
<dbReference type="Pfam" id="PF14457">
    <property type="entry name" value="Prok-E2_A"/>
    <property type="match status" value="1"/>
</dbReference>
<keyword evidence="1" id="KW-0645">Protease</keyword>
<keyword evidence="9" id="KW-1185">Reference proteome</keyword>
<sequence>MHQNPAPPGDPKSLCLYDEPESVTLMTWTPERHIQRTKWWLTQASLGELHADDQAVEPMFFSPSTTIVIPHDLHAGLAKGQVITVSAEKPIIAGKERFFIKAEWLAGEVNRGVSVNLLEISCGDVTHGRVYSAPNNLQGLIDLFDSVGIHVVELIRDRLLRFVVTDEGDEKIEHTAFIFTLPIRRGDSSSVEREQIIGFYCNKSVREMADDFEVRFGAHGHLNKVPGEALRPMAGVLPQYGLEPMEVLVTPSSAKRCEQSGYDSNQGKGVLVGVGALGGALLDIWVRGGWRQWSIIDEDIFRPHNFIRHVAPCYGLGQNKASYCARVHNFHFDDANVSALSGDACEFAKTNNEGVYSSANLVVDASASLDYPRAISWIKNVPRHMSAFFAPSGNDAVLLVEDSKRRSRLSHLEAQYYRALIELDVGNTHLTQDLVRFRSGVSCRDKSTVMSHARVLSLSSLLAEQIRLASSSDDAQILIWQDDLRTGARALTKVDVHKSRVQDNVSATGYKVIWDEGVEQKLHSLRTSALPNETGGILVGYQDLKRKHVYVVDVRPAPWDSEGTPITFDRGTEGVEEDLNRIASRTGANVSYIGEWHSHPTGSAGMSALDRNQLEGVAENMSVDGLPAFQMIVAHGEVRVSGKGGARG</sequence>
<dbReference type="GO" id="GO:0046872">
    <property type="term" value="F:metal ion binding"/>
    <property type="evidence" value="ECO:0007669"/>
    <property type="project" value="UniProtKB-KW"/>
</dbReference>
<dbReference type="InterPro" id="IPR035985">
    <property type="entry name" value="Ubiquitin-activating_enz"/>
</dbReference>
<proteinExistence type="predicted"/>
<dbReference type="GO" id="GO:0006508">
    <property type="term" value="P:proteolysis"/>
    <property type="evidence" value="ECO:0007669"/>
    <property type="project" value="UniProtKB-KW"/>
</dbReference>
<dbReference type="Proteomes" id="UP000291106">
    <property type="component" value="Chromosome"/>
</dbReference>
<dbReference type="GO" id="GO:0008237">
    <property type="term" value="F:metallopeptidase activity"/>
    <property type="evidence" value="ECO:0007669"/>
    <property type="project" value="UniProtKB-KW"/>
</dbReference>
<evidence type="ECO:0000259" key="7">
    <source>
        <dbReference type="Pfam" id="PF14464"/>
    </source>
</evidence>
<evidence type="ECO:0000256" key="5">
    <source>
        <dbReference type="ARBA" id="ARBA00023049"/>
    </source>
</evidence>
<feature type="domain" description="JAB" evidence="7">
    <location>
        <begin position="517"/>
        <end position="626"/>
    </location>
</feature>
<evidence type="ECO:0000256" key="1">
    <source>
        <dbReference type="ARBA" id="ARBA00022670"/>
    </source>
</evidence>
<gene>
    <name evidence="8" type="ORF">EXU30_07850</name>
</gene>
<dbReference type="AlphaFoldDB" id="A0A411PGE3"/>
<keyword evidence="5" id="KW-0482">Metalloprotease</keyword>
<dbReference type="OrthoDB" id="891532at2"/>
<evidence type="ECO:0000256" key="2">
    <source>
        <dbReference type="ARBA" id="ARBA00022723"/>
    </source>
</evidence>
<evidence type="ECO:0008006" key="10">
    <source>
        <dbReference type="Google" id="ProtNLM"/>
    </source>
</evidence>
<name>A0A411PGE3_9GAMM</name>
<keyword evidence="3" id="KW-0378">Hydrolase</keyword>
<evidence type="ECO:0000313" key="9">
    <source>
        <dbReference type="Proteomes" id="UP000291106"/>
    </source>
</evidence>